<dbReference type="PROSITE" id="PS52040">
    <property type="entry name" value="TOPO_IIA"/>
    <property type="match status" value="1"/>
</dbReference>
<keyword evidence="8" id="KW-0963">Cytoplasm</keyword>
<keyword evidence="7 8" id="KW-0413">Isomerase</keyword>
<dbReference type="InterPro" id="IPR013760">
    <property type="entry name" value="Topo_IIA-like_dom_sf"/>
</dbReference>
<comment type="function">
    <text evidence="8">A type II topoisomerase that negatively supercoils closed circular double-stranded (ds) DNA in an ATP-dependent manner to modulate DNA topology and maintain chromosomes in an underwound state. Negative supercoiling favors strand separation, and DNA replication, transcription, recombination and repair, all of which involve strand separation. Also able to catalyze the interconversion of other topological isomers of dsDNA rings, including catenanes and knotted rings. Type II topoisomerases break and join 2 DNA strands simultaneously in an ATP-dependent manner.</text>
</comment>
<dbReference type="InterPro" id="IPR035516">
    <property type="entry name" value="Gyrase/topoIV_suA_C"/>
</dbReference>
<reference evidence="12 13" key="1">
    <citation type="journal article" date="2019" name="mSystems">
        <title>Life at home and on the roam: Genomic adaptions reflect the dual lifestyle of an intracellular, facultative symbiont.</title>
        <authorList>
            <person name="Burgsdorf I."/>
        </authorList>
    </citation>
    <scope>NUCLEOTIDE SEQUENCE [LARGE SCALE GENOMIC DNA]</scope>
    <source>
        <strain evidence="12">277cV</strain>
    </source>
</reference>
<feature type="active site" description="O-(5'-phospho-DNA)-tyrosine intermediate" evidence="8 9">
    <location>
        <position position="134"/>
    </location>
</feature>
<keyword evidence="6 8" id="KW-0238">DNA-binding</keyword>
<dbReference type="GO" id="GO:0006261">
    <property type="term" value="P:DNA-templated DNA replication"/>
    <property type="evidence" value="ECO:0007669"/>
    <property type="project" value="UniProtKB-UniRule"/>
</dbReference>
<dbReference type="SMART" id="SM00434">
    <property type="entry name" value="TOP4c"/>
    <property type="match status" value="1"/>
</dbReference>
<dbReference type="NCBIfam" id="NF004043">
    <property type="entry name" value="PRK05560.1"/>
    <property type="match status" value="1"/>
</dbReference>
<dbReference type="CDD" id="cd00187">
    <property type="entry name" value="TOP4c"/>
    <property type="match status" value="1"/>
</dbReference>
<dbReference type="PANTHER" id="PTHR43493:SF5">
    <property type="entry name" value="DNA GYRASE SUBUNIT A, CHLOROPLASTIC_MITOCHONDRIAL"/>
    <property type="match status" value="1"/>
</dbReference>
<dbReference type="Gene3D" id="1.10.268.10">
    <property type="entry name" value="Topoisomerase, domain 3"/>
    <property type="match status" value="1"/>
</dbReference>
<accession>A0A524RKR8</accession>
<evidence type="ECO:0000256" key="8">
    <source>
        <dbReference type="HAMAP-Rule" id="MF_01897"/>
    </source>
</evidence>
<gene>
    <name evidence="8 12" type="primary">gyrA</name>
    <name evidence="12" type="ORF">ERJ67_10380</name>
</gene>
<dbReference type="Gene3D" id="3.30.1360.40">
    <property type="match status" value="1"/>
</dbReference>
<dbReference type="PANTHER" id="PTHR43493">
    <property type="entry name" value="DNA GYRASE/TOPOISOMERASE SUBUNIT A"/>
    <property type="match status" value="1"/>
</dbReference>
<dbReference type="GO" id="GO:0006265">
    <property type="term" value="P:DNA topological change"/>
    <property type="evidence" value="ECO:0007669"/>
    <property type="project" value="UniProtKB-UniRule"/>
</dbReference>
<dbReference type="Gene3D" id="3.90.199.10">
    <property type="entry name" value="Topoisomerase II, domain 5"/>
    <property type="match status" value="1"/>
</dbReference>
<evidence type="ECO:0000256" key="9">
    <source>
        <dbReference type="PROSITE-ProRule" id="PRU01384"/>
    </source>
</evidence>
<evidence type="ECO:0000313" key="13">
    <source>
        <dbReference type="Proteomes" id="UP000317990"/>
    </source>
</evidence>
<dbReference type="FunFam" id="3.90.199.10:FF:000001">
    <property type="entry name" value="DNA gyrase subunit A"/>
    <property type="match status" value="1"/>
</dbReference>
<dbReference type="InterPro" id="IPR013758">
    <property type="entry name" value="Topo_IIA_A/C_ab"/>
</dbReference>
<dbReference type="InterPro" id="IPR013757">
    <property type="entry name" value="Topo_IIA_A_a_sf"/>
</dbReference>
<dbReference type="HAMAP" id="MF_01897">
    <property type="entry name" value="GyrA"/>
    <property type="match status" value="1"/>
</dbReference>
<dbReference type="GO" id="GO:0034335">
    <property type="term" value="F:DNA negative supercoiling activity"/>
    <property type="evidence" value="ECO:0007669"/>
    <property type="project" value="UniProtKB-ARBA"/>
</dbReference>
<dbReference type="SUPFAM" id="SSF56719">
    <property type="entry name" value="Type II DNA topoisomerase"/>
    <property type="match status" value="1"/>
</dbReference>
<dbReference type="GO" id="GO:0009330">
    <property type="term" value="C:DNA topoisomerase type II (double strand cut, ATP-hydrolyzing) complex"/>
    <property type="evidence" value="ECO:0007669"/>
    <property type="project" value="TreeGrafter"/>
</dbReference>
<dbReference type="Gene3D" id="2.120.10.90">
    <property type="entry name" value="DNA gyrase/topoisomerase IV, subunit A, C-terminal"/>
    <property type="match status" value="1"/>
</dbReference>
<protein>
    <recommendedName>
        <fullName evidence="8">DNA gyrase subunit A</fullName>
        <ecNumber evidence="8">5.6.2.2</ecNumber>
    </recommendedName>
</protein>
<name>A0A524RKR8_9CHRO</name>
<keyword evidence="3 8" id="KW-0547">Nucleotide-binding</keyword>
<dbReference type="AlphaFoldDB" id="A0A524RKR8"/>
<evidence type="ECO:0000256" key="4">
    <source>
        <dbReference type="ARBA" id="ARBA00022840"/>
    </source>
</evidence>
<dbReference type="GO" id="GO:0005737">
    <property type="term" value="C:cytoplasm"/>
    <property type="evidence" value="ECO:0007669"/>
    <property type="project" value="UniProtKB-SubCell"/>
</dbReference>
<dbReference type="FunFam" id="3.30.1360.40:FF:000002">
    <property type="entry name" value="DNA gyrase subunit A"/>
    <property type="match status" value="1"/>
</dbReference>
<evidence type="ECO:0000256" key="2">
    <source>
        <dbReference type="ARBA" id="ARBA00008263"/>
    </source>
</evidence>
<evidence type="ECO:0000256" key="3">
    <source>
        <dbReference type="ARBA" id="ARBA00022741"/>
    </source>
</evidence>
<comment type="subunit">
    <text evidence="8">Heterotetramer, composed of two GyrA and two GyrB chains. In the heterotetramer, GyrA contains the active site tyrosine that forms a transient covalent intermediate with DNA, while GyrB binds cofactors and catalyzes ATP hydrolysis.</text>
</comment>
<evidence type="ECO:0000256" key="1">
    <source>
        <dbReference type="ARBA" id="ARBA00000185"/>
    </source>
</evidence>
<dbReference type="Pfam" id="PF03989">
    <property type="entry name" value="DNA_gyraseA_C"/>
    <property type="match status" value="6"/>
</dbReference>
<dbReference type="InterPro" id="IPR050220">
    <property type="entry name" value="Type_II_DNA_Topoisomerases"/>
</dbReference>
<comment type="similarity">
    <text evidence="2 8">Belongs to the type II topoisomerase GyrA/ParC subunit family.</text>
</comment>
<dbReference type="NCBIfam" id="NF004044">
    <property type="entry name" value="PRK05561.1"/>
    <property type="match status" value="1"/>
</dbReference>
<dbReference type="FunFam" id="1.10.268.10:FF:000001">
    <property type="entry name" value="DNA gyrase subunit A"/>
    <property type="match status" value="1"/>
</dbReference>
<comment type="catalytic activity">
    <reaction evidence="1 8 9">
        <text>ATP-dependent breakage, passage and rejoining of double-stranded DNA.</text>
        <dbReference type="EC" id="5.6.2.2"/>
    </reaction>
</comment>
<feature type="domain" description="Topo IIA-type catalytic" evidence="11">
    <location>
        <begin position="46"/>
        <end position="515"/>
    </location>
</feature>
<dbReference type="Proteomes" id="UP000317990">
    <property type="component" value="Unassembled WGS sequence"/>
</dbReference>
<feature type="region of interest" description="Disordered" evidence="10">
    <location>
        <begin position="856"/>
        <end position="882"/>
    </location>
</feature>
<dbReference type="GO" id="GO:0003677">
    <property type="term" value="F:DNA binding"/>
    <property type="evidence" value="ECO:0007669"/>
    <property type="project" value="UniProtKB-UniRule"/>
</dbReference>
<dbReference type="EC" id="5.6.2.2" evidence="8"/>
<dbReference type="InterPro" id="IPR006691">
    <property type="entry name" value="GyrA/parC_rep"/>
</dbReference>
<sequence length="882" mass="96600">MADPTGNDSNGMEPSEDPRLIQTDLRNEMSRSYLEYAMSVIVGRALPDARDGLKPVHRRILYAMYELGLTSDRPYRKCARVVGEVLGKYHPHGDTAVYDALVRMAQDFSMRSPLIDGHGNFGSVDNDPPAAMRYTESRLQALTSDSLLEDIESETVDFIDNFDGSQQEPTVLPARVPQLLLNGSTGIAVGMATNIPPHNLGELIDGLQALIADPEIEDSGLRRLVPGPDFPTGGQILGRSGIRETYLSGRGSITMRGVARIETVEGAGRPDRDAVIITELPYQTNKAALIERIAELVNDKKLEGIADIRDESDRDGMRVVIELRRDAYPQVVLNNLFKLTPLQSNFSANMLALVGGEPQLLTLRRMLEVFLGFRIETIERRTGYLLRKAQERDHILQGLLVALDQLDAMIALIRSAPDSPSARSGLMADFGLSEAQSDAILQMQLRRLTALEADKIRLEHEELLARITDYKDILTQRERVLAIIGEELEMLRSRHATSRRTEILELEGGLDDVDLIANERSVVLLTSSGYLKRMPVSEFEATSRGTRGKAGTRSHADEEVKLFISCNDHDSLLLFSERGVAYSLPAYKVPMASRTAKGTPVVQLLPIPREEYITSLLAVSVFSDDDYIVMLTSDGFIKRTVLSSFSRVRANGLIAIHLKDGDALRWVRIAAAGDSVLIGSLKAMTIHFRLSDGDLRPLGRTARGVRAMALRPGDRLVSMDVLPCDLAERITSSTGDALDEEGDVSTGEGPWVLVATASGLGKRVPVNQFRLQRRAGMGLRAIRFRRDDDTLVGLRVLASGEELLLVTEKGVIVRMKGDLVPQQSRAATGVRLQRLDARDRLTEVVLVPPAAAEDGAAAEPLATLDDTPAAADGDPVDASGDS</sequence>
<proteinExistence type="inferred from homology"/>
<evidence type="ECO:0000256" key="10">
    <source>
        <dbReference type="SAM" id="MobiDB-lite"/>
    </source>
</evidence>
<keyword evidence="4 8" id="KW-0067">ATP-binding</keyword>
<feature type="compositionally biased region" description="Polar residues" evidence="10">
    <location>
        <begin position="1"/>
        <end position="12"/>
    </location>
</feature>
<evidence type="ECO:0000259" key="11">
    <source>
        <dbReference type="PROSITE" id="PS52040"/>
    </source>
</evidence>
<organism evidence="12 13">
    <name type="scientific">Aphanocapsa feldmannii 277cV</name>
    <dbReference type="NCBI Taxonomy" id="2507553"/>
    <lineage>
        <taxon>Bacteria</taxon>
        <taxon>Bacillati</taxon>
        <taxon>Cyanobacteriota</taxon>
        <taxon>Cyanophyceae</taxon>
        <taxon>Oscillatoriophycideae</taxon>
        <taxon>Chroococcales</taxon>
        <taxon>Microcystaceae</taxon>
        <taxon>Aphanocapsa</taxon>
    </lineage>
</organism>
<dbReference type="InterPro" id="IPR005743">
    <property type="entry name" value="GyrA"/>
</dbReference>
<evidence type="ECO:0000256" key="5">
    <source>
        <dbReference type="ARBA" id="ARBA00023029"/>
    </source>
</evidence>
<dbReference type="EMBL" id="SRMO01000087">
    <property type="protein sequence ID" value="TGG90462.1"/>
    <property type="molecule type" value="Genomic_DNA"/>
</dbReference>
<comment type="subcellular location">
    <subcellularLocation>
        <location evidence="8">Cytoplasm</location>
    </subcellularLocation>
</comment>
<evidence type="ECO:0000313" key="12">
    <source>
        <dbReference type="EMBL" id="TGG90462.1"/>
    </source>
</evidence>
<dbReference type="InterPro" id="IPR002205">
    <property type="entry name" value="Topo_IIA_dom_A"/>
</dbReference>
<comment type="miscellaneous">
    <text evidence="8">Few gyrases are as efficient as E.coli at forming negative supercoils. Not all organisms have 2 type II topoisomerases; in organisms with a single type II topoisomerase this enzyme also has to decatenate newly replicated chromosomes.</text>
</comment>
<dbReference type="GO" id="GO:0005694">
    <property type="term" value="C:chromosome"/>
    <property type="evidence" value="ECO:0007669"/>
    <property type="project" value="InterPro"/>
</dbReference>
<dbReference type="SUPFAM" id="SSF101904">
    <property type="entry name" value="GyrA/ParC C-terminal domain-like"/>
    <property type="match status" value="1"/>
</dbReference>
<evidence type="ECO:0000256" key="6">
    <source>
        <dbReference type="ARBA" id="ARBA00023125"/>
    </source>
</evidence>
<comment type="caution">
    <text evidence="8">Lacks conserved residue(s) required for the propagation of feature annotation.</text>
</comment>
<feature type="region of interest" description="Disordered" evidence="10">
    <location>
        <begin position="1"/>
        <end position="20"/>
    </location>
</feature>
<dbReference type="NCBIfam" id="TIGR01063">
    <property type="entry name" value="gyrA"/>
    <property type="match status" value="1"/>
</dbReference>
<dbReference type="Pfam" id="PF00521">
    <property type="entry name" value="DNA_topoisoIV"/>
    <property type="match status" value="1"/>
</dbReference>
<keyword evidence="5 8" id="KW-0799">Topoisomerase</keyword>
<comment type="caution">
    <text evidence="12">The sequence shown here is derived from an EMBL/GenBank/DDBJ whole genome shotgun (WGS) entry which is preliminary data.</text>
</comment>
<dbReference type="GO" id="GO:0005524">
    <property type="term" value="F:ATP binding"/>
    <property type="evidence" value="ECO:0007669"/>
    <property type="project" value="UniProtKB-UniRule"/>
</dbReference>
<evidence type="ECO:0000256" key="7">
    <source>
        <dbReference type="ARBA" id="ARBA00023235"/>
    </source>
</evidence>